<proteinExistence type="predicted"/>
<dbReference type="RefSeq" id="WP_347936834.1">
    <property type="nucleotide sequence ID" value="NZ_CP158160.1"/>
</dbReference>
<keyword evidence="2" id="KW-1185">Reference proteome</keyword>
<name>A0ABV0IRV3_9NEIS</name>
<sequence>MTHLTNDYYFITFKSFEGRPTLGPDEDTDLLNFDTENVTSDFRRPLFFTNTAAEAYKNARFNPTPPDIIFYGSNFIVSDHIYQKLAELNIPNLILQPTVYIDSYENWHEDYWYLTFTSEYDCWSRGKSEYDPDPMNLNGKDYFSIYNYQLDEDILINTNLNDRLLFKMGGDLSGHIVVHKSIASIFRTNNMDGAVLVPIADYGVSFYH</sequence>
<protein>
    <submittedName>
        <fullName evidence="1">Uncharacterized protein</fullName>
    </submittedName>
</protein>
<reference evidence="1 2" key="1">
    <citation type="submission" date="2024-05" db="EMBL/GenBank/DDBJ databases">
        <authorList>
            <person name="De Oliveira J.P."/>
            <person name="Noriler S.A."/>
            <person name="De Oliveira A.G."/>
            <person name="Sipoli D.S."/>
        </authorList>
    </citation>
    <scope>NUCLEOTIDE SEQUENCE [LARGE SCALE GENOMIC DNA]</scope>
    <source>
        <strain evidence="1 2">LABIM192</strain>
    </source>
</reference>
<accession>A0ABV0IRV3</accession>
<evidence type="ECO:0000313" key="2">
    <source>
        <dbReference type="Proteomes" id="UP001462502"/>
    </source>
</evidence>
<dbReference type="EMBL" id="JBDXMI010000001">
    <property type="protein sequence ID" value="MEO9384016.1"/>
    <property type="molecule type" value="Genomic_DNA"/>
</dbReference>
<dbReference type="Proteomes" id="UP001462502">
    <property type="component" value="Unassembled WGS sequence"/>
</dbReference>
<evidence type="ECO:0000313" key="1">
    <source>
        <dbReference type="EMBL" id="MEO9384016.1"/>
    </source>
</evidence>
<gene>
    <name evidence="1" type="ORF">ABI908_07765</name>
</gene>
<organism evidence="1 2">
    <name type="scientific">Chromobacterium phragmitis</name>
    <dbReference type="NCBI Taxonomy" id="2202141"/>
    <lineage>
        <taxon>Bacteria</taxon>
        <taxon>Pseudomonadati</taxon>
        <taxon>Pseudomonadota</taxon>
        <taxon>Betaproteobacteria</taxon>
        <taxon>Neisseriales</taxon>
        <taxon>Chromobacteriaceae</taxon>
        <taxon>Chromobacterium</taxon>
    </lineage>
</organism>
<comment type="caution">
    <text evidence="1">The sequence shown here is derived from an EMBL/GenBank/DDBJ whole genome shotgun (WGS) entry which is preliminary data.</text>
</comment>